<evidence type="ECO:0000313" key="2">
    <source>
        <dbReference type="Proteomes" id="UP000602510"/>
    </source>
</evidence>
<dbReference type="Proteomes" id="UP000602510">
    <property type="component" value="Unassembled WGS sequence"/>
</dbReference>
<dbReference type="AlphaFoldDB" id="A0A833SV09"/>
<evidence type="ECO:0000313" key="1">
    <source>
        <dbReference type="EMBL" id="KAF4038544.1"/>
    </source>
</evidence>
<dbReference type="EMBL" id="WSZM01000192">
    <property type="protein sequence ID" value="KAF4038544.1"/>
    <property type="molecule type" value="Genomic_DNA"/>
</dbReference>
<name>A0A833SV09_PHYIN</name>
<sequence>MNKGKLFHISASFYARDEDPPNVARGLVRFWTPEAIQEVTEAVSAAERSSFRVLHATTAIPRTYLVCAIMISTDSVLCMIPFISTRNDFAFLRNKSRITLLATMTFLSSL</sequence>
<protein>
    <submittedName>
        <fullName evidence="1">Uncharacterized protein</fullName>
    </submittedName>
</protein>
<accession>A0A833SV09</accession>
<reference evidence="1" key="1">
    <citation type="submission" date="2020-04" db="EMBL/GenBank/DDBJ databases">
        <title>Hybrid Assembly of Korean Phytophthora infestans isolates.</title>
        <authorList>
            <person name="Prokchorchik M."/>
            <person name="Lee Y."/>
            <person name="Seo J."/>
            <person name="Cho J.-H."/>
            <person name="Park Y.-E."/>
            <person name="Jang D.-C."/>
            <person name="Im J.-S."/>
            <person name="Choi J.-G."/>
            <person name="Park H.-J."/>
            <person name="Lee G.-B."/>
            <person name="Lee Y.-G."/>
            <person name="Hong S.-Y."/>
            <person name="Cho K."/>
            <person name="Sohn K.H."/>
        </authorList>
    </citation>
    <scope>NUCLEOTIDE SEQUENCE</scope>
    <source>
        <strain evidence="1">KR_1_A1</strain>
    </source>
</reference>
<organism evidence="1 2">
    <name type="scientific">Phytophthora infestans</name>
    <name type="common">Potato late blight agent</name>
    <name type="synonym">Botrytis infestans</name>
    <dbReference type="NCBI Taxonomy" id="4787"/>
    <lineage>
        <taxon>Eukaryota</taxon>
        <taxon>Sar</taxon>
        <taxon>Stramenopiles</taxon>
        <taxon>Oomycota</taxon>
        <taxon>Peronosporomycetes</taxon>
        <taxon>Peronosporales</taxon>
        <taxon>Peronosporaceae</taxon>
        <taxon>Phytophthora</taxon>
    </lineage>
</organism>
<comment type="caution">
    <text evidence="1">The sequence shown here is derived from an EMBL/GenBank/DDBJ whole genome shotgun (WGS) entry which is preliminary data.</text>
</comment>
<keyword evidence="2" id="KW-1185">Reference proteome</keyword>
<gene>
    <name evidence="1" type="ORF">GN244_ATG09325</name>
</gene>
<proteinExistence type="predicted"/>